<accession>A0A0Q1BZV8</accession>
<dbReference type="OrthoDB" id="9775095at2"/>
<evidence type="ECO:0000259" key="13">
    <source>
        <dbReference type="Pfam" id="PF00593"/>
    </source>
</evidence>
<dbReference type="Pfam" id="PF07715">
    <property type="entry name" value="Plug"/>
    <property type="match status" value="1"/>
</dbReference>
<dbReference type="PROSITE" id="PS52016">
    <property type="entry name" value="TONB_DEPENDENT_REC_3"/>
    <property type="match status" value="1"/>
</dbReference>
<dbReference type="EMBL" id="LCTZ01000002">
    <property type="protein sequence ID" value="KQC30396.1"/>
    <property type="molecule type" value="Genomic_DNA"/>
</dbReference>
<dbReference type="Pfam" id="PF00593">
    <property type="entry name" value="TonB_dep_Rec_b-barrel"/>
    <property type="match status" value="1"/>
</dbReference>
<dbReference type="GO" id="GO:0015344">
    <property type="term" value="F:siderophore uptake transmembrane transporter activity"/>
    <property type="evidence" value="ECO:0007669"/>
    <property type="project" value="TreeGrafter"/>
</dbReference>
<gene>
    <name evidence="15" type="ORF">AAY42_11330</name>
</gene>
<protein>
    <recommendedName>
        <fullName evidence="17">TonB-dependent receptor</fullName>
    </recommendedName>
</protein>
<feature type="domain" description="TonB-dependent receptor-like beta-barrel" evidence="13">
    <location>
        <begin position="331"/>
        <end position="760"/>
    </location>
</feature>
<evidence type="ECO:0000313" key="16">
    <source>
        <dbReference type="Proteomes" id="UP000050827"/>
    </source>
</evidence>
<dbReference type="Proteomes" id="UP000050827">
    <property type="component" value="Unassembled WGS sequence"/>
</dbReference>
<feature type="domain" description="TonB-dependent receptor plug" evidence="14">
    <location>
        <begin position="134"/>
        <end position="219"/>
    </location>
</feature>
<dbReference type="SUPFAM" id="SSF56935">
    <property type="entry name" value="Porins"/>
    <property type="match status" value="1"/>
</dbReference>
<evidence type="ECO:0000256" key="12">
    <source>
        <dbReference type="SAM" id="SignalP"/>
    </source>
</evidence>
<feature type="chain" id="PRO_5006189019" description="TonB-dependent receptor" evidence="12">
    <location>
        <begin position="18"/>
        <end position="789"/>
    </location>
</feature>
<dbReference type="AlphaFoldDB" id="A0A0Q1BZV8"/>
<evidence type="ECO:0000256" key="5">
    <source>
        <dbReference type="ARBA" id="ARBA00022729"/>
    </source>
</evidence>
<evidence type="ECO:0000256" key="10">
    <source>
        <dbReference type="PROSITE-ProRule" id="PRU01360"/>
    </source>
</evidence>
<keyword evidence="5 12" id="KW-0732">Signal</keyword>
<keyword evidence="4 10" id="KW-0812">Transmembrane</keyword>
<evidence type="ECO:0000259" key="14">
    <source>
        <dbReference type="Pfam" id="PF07715"/>
    </source>
</evidence>
<keyword evidence="2 10" id="KW-0813">Transport</keyword>
<dbReference type="InterPro" id="IPR036942">
    <property type="entry name" value="Beta-barrel_TonB_sf"/>
</dbReference>
<sequence length="789" mass="88148">MKKILFFLLLIPTAIIAQNRYNISGTIKTENGEPLAYATINLDRNNKYAVANENGIYQIKNVRSGDYTITVSSIGFATKTQAISVNGDLTLDFTLIEDVQALDDVIVEGKKSSTKQEERAITIGSFELADVVSQTNILADAVDKIAGVRIRRSGSLGDGADVSINGLNGTAVRTFVDGVPIEFLFPGTDIATLPLTGIRRVDVFKGVLPVDISSDALGGGINIITEENTVNRLRASYSAGSFNTHLGDVSVTLTDGKESFVKVTAGANYSDNDYTFKAPIRVVNPDNGQPVDLEEPLNIRRFHDLYRLQYSTAILGTYNKKWTDHAEIAFNYFDTFREFQNNVNPISNVAVGEAIGERENVAIVAKYDKTLIKDKLKLKTISNYSDLFTKFVDTTSNTYNWLGDIIDTNGRRGEFEDGSPALTETTTKSLVNRLTLNLQVSENSNLIFSNLLAHQDQELKDFDIDDPTQFGVAPEQKITKNISGLQYDNTLFNENLEFSAALKYYTYKLVGFSNLNRVAIESTEGFLGWNGSIQYKLTDVFSIRGSYERGFLIPEIVQFAGDGLNVAPNGELQPEESDNFNLGFRYNKRYNENYRLGLTANGFLRKQRNFIFIDANAARQQNANIGDIDSQGFETELQFNFLKNFNWNTNVSFVDKTIERFAVDTATDDAVGSQLPNTPRFFYNTELSWQTEDIFNSGVDVRLYGLYTHVDVFNIRPVSDGETLETTPDAFVPEQDRFDAGVSLSFLDKKITAAFNVVNITDEDLFDNFSIPRPGRNFNFKLIYEISNF</sequence>
<evidence type="ECO:0008006" key="17">
    <source>
        <dbReference type="Google" id="ProtNLM"/>
    </source>
</evidence>
<dbReference type="InterPro" id="IPR000531">
    <property type="entry name" value="Beta-barrel_TonB"/>
</dbReference>
<comment type="subcellular location">
    <subcellularLocation>
        <location evidence="1 10">Cell outer membrane</location>
        <topology evidence="1 10">Multi-pass membrane protein</topology>
    </subcellularLocation>
</comment>
<dbReference type="GO" id="GO:0044718">
    <property type="term" value="P:siderophore transmembrane transport"/>
    <property type="evidence" value="ECO:0007669"/>
    <property type="project" value="TreeGrafter"/>
</dbReference>
<dbReference type="PANTHER" id="PTHR30069:SF29">
    <property type="entry name" value="HEMOGLOBIN AND HEMOGLOBIN-HAPTOGLOBIN-BINDING PROTEIN 1-RELATED"/>
    <property type="match status" value="1"/>
</dbReference>
<keyword evidence="16" id="KW-1185">Reference proteome</keyword>
<reference evidence="15 16" key="1">
    <citation type="submission" date="2015-04" db="EMBL/GenBank/DDBJ databases">
        <title>Complete genome of flavobacterium.</title>
        <authorList>
            <person name="Kwon Y.M."/>
            <person name="Kim S.-J."/>
        </authorList>
    </citation>
    <scope>NUCLEOTIDE SEQUENCE [LARGE SCALE GENOMIC DNA]</scope>
    <source>
        <strain evidence="15 16">DK169</strain>
    </source>
</reference>
<keyword evidence="9 10" id="KW-0998">Cell outer membrane</keyword>
<evidence type="ECO:0000256" key="9">
    <source>
        <dbReference type="ARBA" id="ARBA00023237"/>
    </source>
</evidence>
<dbReference type="SUPFAM" id="SSF49464">
    <property type="entry name" value="Carboxypeptidase regulatory domain-like"/>
    <property type="match status" value="1"/>
</dbReference>
<evidence type="ECO:0000256" key="6">
    <source>
        <dbReference type="ARBA" id="ARBA00023077"/>
    </source>
</evidence>
<evidence type="ECO:0000256" key="1">
    <source>
        <dbReference type="ARBA" id="ARBA00004571"/>
    </source>
</evidence>
<dbReference type="PANTHER" id="PTHR30069">
    <property type="entry name" value="TONB-DEPENDENT OUTER MEMBRANE RECEPTOR"/>
    <property type="match status" value="1"/>
</dbReference>
<dbReference type="GO" id="GO:0009279">
    <property type="term" value="C:cell outer membrane"/>
    <property type="evidence" value="ECO:0007669"/>
    <property type="project" value="UniProtKB-SubCell"/>
</dbReference>
<keyword evidence="7 10" id="KW-0472">Membrane</keyword>
<evidence type="ECO:0000256" key="3">
    <source>
        <dbReference type="ARBA" id="ARBA00022452"/>
    </source>
</evidence>
<evidence type="ECO:0000256" key="7">
    <source>
        <dbReference type="ARBA" id="ARBA00023136"/>
    </source>
</evidence>
<dbReference type="InterPro" id="IPR039426">
    <property type="entry name" value="TonB-dep_rcpt-like"/>
</dbReference>
<dbReference type="InterPro" id="IPR037066">
    <property type="entry name" value="Plug_dom_sf"/>
</dbReference>
<keyword evidence="6 11" id="KW-0798">TonB box</keyword>
<evidence type="ECO:0000256" key="2">
    <source>
        <dbReference type="ARBA" id="ARBA00022448"/>
    </source>
</evidence>
<proteinExistence type="inferred from homology"/>
<keyword evidence="8" id="KW-0675">Receptor</keyword>
<organism evidence="15 16">
    <name type="scientific">Flagellimonas eckloniae</name>
    <dbReference type="NCBI Taxonomy" id="346185"/>
    <lineage>
        <taxon>Bacteria</taxon>
        <taxon>Pseudomonadati</taxon>
        <taxon>Bacteroidota</taxon>
        <taxon>Flavobacteriia</taxon>
        <taxon>Flavobacteriales</taxon>
        <taxon>Flavobacteriaceae</taxon>
        <taxon>Flagellimonas</taxon>
    </lineage>
</organism>
<dbReference type="Gene3D" id="2.40.170.20">
    <property type="entry name" value="TonB-dependent receptor, beta-barrel domain"/>
    <property type="match status" value="1"/>
</dbReference>
<dbReference type="InterPro" id="IPR012910">
    <property type="entry name" value="Plug_dom"/>
</dbReference>
<dbReference type="Pfam" id="PF13715">
    <property type="entry name" value="CarbopepD_reg_2"/>
    <property type="match status" value="1"/>
</dbReference>
<evidence type="ECO:0000313" key="15">
    <source>
        <dbReference type="EMBL" id="KQC30396.1"/>
    </source>
</evidence>
<evidence type="ECO:0000256" key="4">
    <source>
        <dbReference type="ARBA" id="ARBA00022692"/>
    </source>
</evidence>
<keyword evidence="3 10" id="KW-1134">Transmembrane beta strand</keyword>
<name>A0A0Q1BZV8_9FLAO</name>
<feature type="signal peptide" evidence="12">
    <location>
        <begin position="1"/>
        <end position="17"/>
    </location>
</feature>
<evidence type="ECO:0000256" key="8">
    <source>
        <dbReference type="ARBA" id="ARBA00023170"/>
    </source>
</evidence>
<dbReference type="STRING" id="346185.AAY42_11330"/>
<dbReference type="Gene3D" id="2.60.40.1120">
    <property type="entry name" value="Carboxypeptidase-like, regulatory domain"/>
    <property type="match status" value="1"/>
</dbReference>
<dbReference type="Gene3D" id="2.170.130.10">
    <property type="entry name" value="TonB-dependent receptor, plug domain"/>
    <property type="match status" value="1"/>
</dbReference>
<dbReference type="InterPro" id="IPR008969">
    <property type="entry name" value="CarboxyPept-like_regulatory"/>
</dbReference>
<dbReference type="RefSeq" id="WP_055395253.1">
    <property type="nucleotide sequence ID" value="NZ_LCTZ01000002.1"/>
</dbReference>
<evidence type="ECO:0000256" key="11">
    <source>
        <dbReference type="RuleBase" id="RU003357"/>
    </source>
</evidence>
<comment type="similarity">
    <text evidence="10 11">Belongs to the TonB-dependent receptor family.</text>
</comment>
<comment type="caution">
    <text evidence="15">The sequence shown here is derived from an EMBL/GenBank/DDBJ whole genome shotgun (WGS) entry which is preliminary data.</text>
</comment>